<proteinExistence type="predicted"/>
<gene>
    <name evidence="2" type="ORF">Cocul_00038</name>
</gene>
<dbReference type="EMBL" id="LKST01000001">
    <property type="protein sequence ID" value="KQB84909.1"/>
    <property type="molecule type" value="Genomic_DNA"/>
</dbReference>
<sequence>MPSSPAPPTSASVRRRSILGAYVSLGLAVVSIPLSFIFLTPSMILWAVGIAGYVGCVVSLLKATGGQTQSSRLDDLDEYQRERALIARSRAMNILLCGLLAVMLTLLTLPALITTLQPSPEETATWVRAIGMSAGIIALGSTIAIFRDIATGMNRDETLSPDLG</sequence>
<keyword evidence="1" id="KW-0812">Transmembrane</keyword>
<feature type="transmembrane region" description="Helical" evidence="1">
    <location>
        <begin position="125"/>
        <end position="146"/>
    </location>
</feature>
<dbReference type="AlphaFoldDB" id="A0A0Q0YR85"/>
<keyword evidence="3" id="KW-1185">Reference proteome</keyword>
<feature type="transmembrane region" description="Helical" evidence="1">
    <location>
        <begin position="44"/>
        <end position="63"/>
    </location>
</feature>
<organism evidence="2 3">
    <name type="scientific">Corynebacterium oculi</name>
    <dbReference type="NCBI Taxonomy" id="1544416"/>
    <lineage>
        <taxon>Bacteria</taxon>
        <taxon>Bacillati</taxon>
        <taxon>Actinomycetota</taxon>
        <taxon>Actinomycetes</taxon>
        <taxon>Mycobacteriales</taxon>
        <taxon>Corynebacteriaceae</taxon>
        <taxon>Corynebacterium</taxon>
    </lineage>
</organism>
<reference evidence="2 3" key="1">
    <citation type="submission" date="2015-10" db="EMBL/GenBank/DDBJ databases">
        <title>Corynebacteirum lowii and Corynebacterium oculi species nova, derived from human clinical disease and and emended description of Corynebacterium mastiditis.</title>
        <authorList>
            <person name="Bernard K."/>
            <person name="Pacheco A.L."/>
            <person name="Mcdougall C."/>
            <person name="Burtx T."/>
            <person name="Weibe D."/>
            <person name="Tyler S."/>
            <person name="Olson A.B."/>
            <person name="Cnockaert M."/>
            <person name="Eguchi H."/>
            <person name="Kuwahara T."/>
            <person name="Nakayama-Imaohji H."/>
            <person name="Boudewijins M."/>
            <person name="Van Hoecke F."/>
            <person name="Bernier A.-M."/>
            <person name="Vandamme P."/>
        </authorList>
    </citation>
    <scope>NUCLEOTIDE SEQUENCE [LARGE SCALE GENOMIC DNA]</scope>
    <source>
        <strain evidence="2 3">NML 130210</strain>
    </source>
</reference>
<evidence type="ECO:0000256" key="1">
    <source>
        <dbReference type="SAM" id="Phobius"/>
    </source>
</evidence>
<dbReference type="PATRIC" id="fig|1544416.3.peg.37"/>
<protein>
    <submittedName>
        <fullName evidence="2">Uncharacterized protein</fullName>
    </submittedName>
</protein>
<evidence type="ECO:0000313" key="2">
    <source>
        <dbReference type="EMBL" id="KQB84909.1"/>
    </source>
</evidence>
<dbReference type="Proteomes" id="UP000050517">
    <property type="component" value="Unassembled WGS sequence"/>
</dbReference>
<keyword evidence="1" id="KW-0472">Membrane</keyword>
<dbReference type="STRING" id="1544416.Cocul_00038"/>
<keyword evidence="1" id="KW-1133">Transmembrane helix</keyword>
<feature type="transmembrane region" description="Helical" evidence="1">
    <location>
        <begin position="19"/>
        <end position="38"/>
    </location>
</feature>
<accession>A0A0Q0YR85</accession>
<comment type="caution">
    <text evidence="2">The sequence shown here is derived from an EMBL/GenBank/DDBJ whole genome shotgun (WGS) entry which is preliminary data.</text>
</comment>
<evidence type="ECO:0000313" key="3">
    <source>
        <dbReference type="Proteomes" id="UP000050517"/>
    </source>
</evidence>
<name>A0A0Q0YR85_9CORY</name>
<feature type="transmembrane region" description="Helical" evidence="1">
    <location>
        <begin position="91"/>
        <end position="113"/>
    </location>
</feature>